<dbReference type="AlphaFoldDB" id="A0A445KLI0"/>
<name>A0A445KLI0_GLYSO</name>
<evidence type="ECO:0000256" key="1">
    <source>
        <dbReference type="ARBA" id="ARBA00009431"/>
    </source>
</evidence>
<accession>A0A445KLI0</accession>
<proteinExistence type="inferred from homology"/>
<dbReference type="InterPro" id="IPR029058">
    <property type="entry name" value="AB_hydrolase_fold"/>
</dbReference>
<gene>
    <name evidence="2" type="ORF">D0Y65_011742</name>
</gene>
<keyword evidence="3" id="KW-1185">Reference proteome</keyword>
<protein>
    <submittedName>
        <fullName evidence="2">Serine carboxypeptidase-like 15</fullName>
    </submittedName>
</protein>
<dbReference type="GO" id="GO:0004185">
    <property type="term" value="F:serine-type carboxypeptidase activity"/>
    <property type="evidence" value="ECO:0007669"/>
    <property type="project" value="InterPro"/>
</dbReference>
<keyword evidence="2" id="KW-0645">Protease</keyword>
<dbReference type="SUPFAM" id="SSF53474">
    <property type="entry name" value="alpha/beta-Hydrolases"/>
    <property type="match status" value="1"/>
</dbReference>
<comment type="caution">
    <text evidence="2">The sequence shown here is derived from an EMBL/GenBank/DDBJ whole genome shotgun (WGS) entry which is preliminary data.</text>
</comment>
<comment type="similarity">
    <text evidence="1">Belongs to the peptidase S10 family.</text>
</comment>
<keyword evidence="2" id="KW-0121">Carboxypeptidase</keyword>
<evidence type="ECO:0000313" key="3">
    <source>
        <dbReference type="Proteomes" id="UP000289340"/>
    </source>
</evidence>
<dbReference type="Gene3D" id="3.40.50.1820">
    <property type="entry name" value="alpha/beta hydrolase"/>
    <property type="match status" value="1"/>
</dbReference>
<reference evidence="2 3" key="1">
    <citation type="submission" date="2018-09" db="EMBL/GenBank/DDBJ databases">
        <title>A high-quality reference genome of wild soybean provides a powerful tool to mine soybean genomes.</title>
        <authorList>
            <person name="Xie M."/>
            <person name="Chung C.Y.L."/>
            <person name="Li M.-W."/>
            <person name="Wong F.-L."/>
            <person name="Chan T.-F."/>
            <person name="Lam H.-M."/>
        </authorList>
    </citation>
    <scope>NUCLEOTIDE SEQUENCE [LARGE SCALE GENOMIC DNA]</scope>
    <source>
        <strain evidence="3">cv. W05</strain>
        <tissue evidence="2">Hypocotyl of etiolated seedlings</tissue>
    </source>
</reference>
<keyword evidence="2" id="KW-0378">Hydrolase</keyword>
<dbReference type="InterPro" id="IPR001563">
    <property type="entry name" value="Peptidase_S10"/>
</dbReference>
<dbReference type="Proteomes" id="UP000289340">
    <property type="component" value="Chromosome 5"/>
</dbReference>
<sequence>GGSSHESENNPKEDPFMLWLTGGPGCSAFSGLVIEIGPFAFKYEEYNGRLPNLHYICRLACFHGLHLCHNGVCYSTKDWILVHQVHQFLRKLKFVGQLNSIVQEISLGKRLNDKHIASKFTFDNNIYILSFVFSQLKATYCFEARMLILCVVNLWLDLWSYLYCICPVGGKDSSTIVV</sequence>
<feature type="non-terminal residue" evidence="2">
    <location>
        <position position="1"/>
    </location>
</feature>
<dbReference type="Pfam" id="PF00450">
    <property type="entry name" value="Peptidase_S10"/>
    <property type="match status" value="1"/>
</dbReference>
<organism evidence="2 3">
    <name type="scientific">Glycine soja</name>
    <name type="common">Wild soybean</name>
    <dbReference type="NCBI Taxonomy" id="3848"/>
    <lineage>
        <taxon>Eukaryota</taxon>
        <taxon>Viridiplantae</taxon>
        <taxon>Streptophyta</taxon>
        <taxon>Embryophyta</taxon>
        <taxon>Tracheophyta</taxon>
        <taxon>Spermatophyta</taxon>
        <taxon>Magnoliopsida</taxon>
        <taxon>eudicotyledons</taxon>
        <taxon>Gunneridae</taxon>
        <taxon>Pentapetalae</taxon>
        <taxon>rosids</taxon>
        <taxon>fabids</taxon>
        <taxon>Fabales</taxon>
        <taxon>Fabaceae</taxon>
        <taxon>Papilionoideae</taxon>
        <taxon>50 kb inversion clade</taxon>
        <taxon>NPAAA clade</taxon>
        <taxon>indigoferoid/millettioid clade</taxon>
        <taxon>Phaseoleae</taxon>
        <taxon>Glycine</taxon>
        <taxon>Glycine subgen. Soja</taxon>
    </lineage>
</organism>
<evidence type="ECO:0000313" key="2">
    <source>
        <dbReference type="EMBL" id="RZC11664.1"/>
    </source>
</evidence>
<dbReference type="GO" id="GO:0006508">
    <property type="term" value="P:proteolysis"/>
    <property type="evidence" value="ECO:0007669"/>
    <property type="project" value="InterPro"/>
</dbReference>
<dbReference type="EMBL" id="QZWG01000005">
    <property type="protein sequence ID" value="RZC11664.1"/>
    <property type="molecule type" value="Genomic_DNA"/>
</dbReference>